<gene>
    <name evidence="4" type="ORF">KP79_PYT03706</name>
</gene>
<dbReference type="Proteomes" id="UP000242188">
    <property type="component" value="Unassembled WGS sequence"/>
</dbReference>
<protein>
    <submittedName>
        <fullName evidence="4">Neural proliferation differentiation and control protein 1</fullName>
    </submittedName>
</protein>
<evidence type="ECO:0000256" key="2">
    <source>
        <dbReference type="SAM" id="Phobius"/>
    </source>
</evidence>
<proteinExistence type="predicted"/>
<feature type="chain" id="PRO_5012510193" evidence="3">
    <location>
        <begin position="22"/>
        <end position="284"/>
    </location>
</feature>
<keyword evidence="2" id="KW-0472">Membrane</keyword>
<name>A0A210PSM4_MIZYE</name>
<sequence>MSVDFIIIGLLVTLSGHFSEGNTQTEEKNNFLREAVSKLVRRNYPEIFLEETKFPEKKDVDAVINEDKNIDKEVLVDTKGTAAELLDDTPDVSKDVKETDNSTPKESIPTDPPTPKTAALVHHKGDSEETDHIIGIPRTDFLFITITTGCSLAAFVGLIIAGVCWYKLHKNVKAASEVEYPAYGVTGPSKERMAPPPGDRKLAQSAQMYHYQHQKQQMIAMEKANGEMKHDASEDESEEENEEGDYTVYECPGLAPTGEMEVRNPLFSEETSGAPGPEHPKEPQ</sequence>
<dbReference type="Pfam" id="PF06809">
    <property type="entry name" value="NPDC1"/>
    <property type="match status" value="1"/>
</dbReference>
<feature type="region of interest" description="Disordered" evidence="1">
    <location>
        <begin position="225"/>
        <end position="284"/>
    </location>
</feature>
<reference evidence="4 5" key="1">
    <citation type="journal article" date="2017" name="Nat. Ecol. Evol.">
        <title>Scallop genome provides insights into evolution of bilaterian karyotype and development.</title>
        <authorList>
            <person name="Wang S."/>
            <person name="Zhang J."/>
            <person name="Jiao W."/>
            <person name="Li J."/>
            <person name="Xun X."/>
            <person name="Sun Y."/>
            <person name="Guo X."/>
            <person name="Huan P."/>
            <person name="Dong B."/>
            <person name="Zhang L."/>
            <person name="Hu X."/>
            <person name="Sun X."/>
            <person name="Wang J."/>
            <person name="Zhao C."/>
            <person name="Wang Y."/>
            <person name="Wang D."/>
            <person name="Huang X."/>
            <person name="Wang R."/>
            <person name="Lv J."/>
            <person name="Li Y."/>
            <person name="Zhang Z."/>
            <person name="Liu B."/>
            <person name="Lu W."/>
            <person name="Hui Y."/>
            <person name="Liang J."/>
            <person name="Zhou Z."/>
            <person name="Hou R."/>
            <person name="Li X."/>
            <person name="Liu Y."/>
            <person name="Li H."/>
            <person name="Ning X."/>
            <person name="Lin Y."/>
            <person name="Zhao L."/>
            <person name="Xing Q."/>
            <person name="Dou J."/>
            <person name="Li Y."/>
            <person name="Mao J."/>
            <person name="Guo H."/>
            <person name="Dou H."/>
            <person name="Li T."/>
            <person name="Mu C."/>
            <person name="Jiang W."/>
            <person name="Fu Q."/>
            <person name="Fu X."/>
            <person name="Miao Y."/>
            <person name="Liu J."/>
            <person name="Yu Q."/>
            <person name="Li R."/>
            <person name="Liao H."/>
            <person name="Li X."/>
            <person name="Kong Y."/>
            <person name="Jiang Z."/>
            <person name="Chourrout D."/>
            <person name="Li R."/>
            <person name="Bao Z."/>
        </authorList>
    </citation>
    <scope>NUCLEOTIDE SEQUENCE [LARGE SCALE GENOMIC DNA]</scope>
    <source>
        <strain evidence="4 5">PY_sf001</strain>
    </source>
</reference>
<evidence type="ECO:0000256" key="1">
    <source>
        <dbReference type="SAM" id="MobiDB-lite"/>
    </source>
</evidence>
<keyword evidence="3" id="KW-0732">Signal</keyword>
<evidence type="ECO:0000313" key="4">
    <source>
        <dbReference type="EMBL" id="OWF39493.1"/>
    </source>
</evidence>
<dbReference type="OrthoDB" id="6270617at2759"/>
<dbReference type="GO" id="GO:0016020">
    <property type="term" value="C:membrane"/>
    <property type="evidence" value="ECO:0007669"/>
    <property type="project" value="InterPro"/>
</dbReference>
<keyword evidence="2" id="KW-1133">Transmembrane helix</keyword>
<feature type="compositionally biased region" description="Acidic residues" evidence="1">
    <location>
        <begin position="233"/>
        <end position="245"/>
    </location>
</feature>
<dbReference type="PANTHER" id="PTHR23352">
    <property type="entry name" value="NEURAL PROLIFERATION DIFFERENTIATION AND CONTROL PROTEIN-1 NPDC-1 PROTEIN"/>
    <property type="match status" value="1"/>
</dbReference>
<dbReference type="InterPro" id="IPR009635">
    <property type="entry name" value="NPDC1"/>
</dbReference>
<keyword evidence="5" id="KW-1185">Reference proteome</keyword>
<dbReference type="AlphaFoldDB" id="A0A210PSM4"/>
<comment type="caution">
    <text evidence="4">The sequence shown here is derived from an EMBL/GenBank/DDBJ whole genome shotgun (WGS) entry which is preliminary data.</text>
</comment>
<evidence type="ECO:0000256" key="3">
    <source>
        <dbReference type="SAM" id="SignalP"/>
    </source>
</evidence>
<evidence type="ECO:0000313" key="5">
    <source>
        <dbReference type="Proteomes" id="UP000242188"/>
    </source>
</evidence>
<accession>A0A210PSM4</accession>
<dbReference type="EMBL" id="NEDP02005524">
    <property type="protein sequence ID" value="OWF39493.1"/>
    <property type="molecule type" value="Genomic_DNA"/>
</dbReference>
<keyword evidence="2" id="KW-0812">Transmembrane</keyword>
<feature type="compositionally biased region" description="Basic and acidic residues" evidence="1">
    <location>
        <begin position="91"/>
        <end position="100"/>
    </location>
</feature>
<feature type="region of interest" description="Disordered" evidence="1">
    <location>
        <begin position="87"/>
        <end position="118"/>
    </location>
</feature>
<feature type="signal peptide" evidence="3">
    <location>
        <begin position="1"/>
        <end position="21"/>
    </location>
</feature>
<organism evidence="4 5">
    <name type="scientific">Mizuhopecten yessoensis</name>
    <name type="common">Japanese scallop</name>
    <name type="synonym">Patinopecten yessoensis</name>
    <dbReference type="NCBI Taxonomy" id="6573"/>
    <lineage>
        <taxon>Eukaryota</taxon>
        <taxon>Metazoa</taxon>
        <taxon>Spiralia</taxon>
        <taxon>Lophotrochozoa</taxon>
        <taxon>Mollusca</taxon>
        <taxon>Bivalvia</taxon>
        <taxon>Autobranchia</taxon>
        <taxon>Pteriomorphia</taxon>
        <taxon>Pectinida</taxon>
        <taxon>Pectinoidea</taxon>
        <taxon>Pectinidae</taxon>
        <taxon>Mizuhopecten</taxon>
    </lineage>
</organism>
<dbReference type="PANTHER" id="PTHR23352:SF2">
    <property type="entry name" value="NEURAL PROLIFERATION DIFFERENTIATION AND CONTROL PROTEIN 1"/>
    <property type="match status" value="1"/>
</dbReference>
<feature type="transmembrane region" description="Helical" evidence="2">
    <location>
        <begin position="141"/>
        <end position="166"/>
    </location>
</feature>